<comment type="caution">
    <text evidence="1">The sequence shown here is derived from an EMBL/GenBank/DDBJ whole genome shotgun (WGS) entry which is preliminary data.</text>
</comment>
<dbReference type="AlphaFoldDB" id="A0A811UFZ3"/>
<protein>
    <submittedName>
        <fullName evidence="1">(Mediterranean fruit fly) hypothetical protein</fullName>
    </submittedName>
</protein>
<dbReference type="EMBL" id="CAJHJT010000012">
    <property type="protein sequence ID" value="CAD6996926.1"/>
    <property type="molecule type" value="Genomic_DNA"/>
</dbReference>
<gene>
    <name evidence="1" type="ORF">CCAP1982_LOCUS5596</name>
</gene>
<evidence type="ECO:0000313" key="2">
    <source>
        <dbReference type="Proteomes" id="UP000606786"/>
    </source>
</evidence>
<organism evidence="1 2">
    <name type="scientific">Ceratitis capitata</name>
    <name type="common">Mediterranean fruit fly</name>
    <name type="synonym">Tephritis capitata</name>
    <dbReference type="NCBI Taxonomy" id="7213"/>
    <lineage>
        <taxon>Eukaryota</taxon>
        <taxon>Metazoa</taxon>
        <taxon>Ecdysozoa</taxon>
        <taxon>Arthropoda</taxon>
        <taxon>Hexapoda</taxon>
        <taxon>Insecta</taxon>
        <taxon>Pterygota</taxon>
        <taxon>Neoptera</taxon>
        <taxon>Endopterygota</taxon>
        <taxon>Diptera</taxon>
        <taxon>Brachycera</taxon>
        <taxon>Muscomorpha</taxon>
        <taxon>Tephritoidea</taxon>
        <taxon>Tephritidae</taxon>
        <taxon>Ceratitis</taxon>
        <taxon>Ceratitis</taxon>
    </lineage>
</organism>
<dbReference type="Proteomes" id="UP000606786">
    <property type="component" value="Unassembled WGS sequence"/>
</dbReference>
<accession>A0A811UFZ3</accession>
<keyword evidence="2" id="KW-1185">Reference proteome</keyword>
<evidence type="ECO:0000313" key="1">
    <source>
        <dbReference type="EMBL" id="CAD6996926.1"/>
    </source>
</evidence>
<proteinExistence type="predicted"/>
<reference evidence="1" key="1">
    <citation type="submission" date="2020-11" db="EMBL/GenBank/DDBJ databases">
        <authorList>
            <person name="Whitehead M."/>
        </authorList>
    </citation>
    <scope>NUCLEOTIDE SEQUENCE</scope>
    <source>
        <strain evidence="1">EGII</strain>
    </source>
</reference>
<sequence>MNLSQTYKAFGGFKPSIVRALHFLNFYKSVEIFTYAALFAATEKKSAHMGLTIKLTLTAQEHELYRRWMQPSLECLNDSSQNLRNPSVRDFQILRLLNCCSVFQAKLPAINDAYVNGASSEV</sequence>
<name>A0A811UFZ3_CERCA</name>